<dbReference type="SUPFAM" id="SSF51735">
    <property type="entry name" value="NAD(P)-binding Rossmann-fold domains"/>
    <property type="match status" value="1"/>
</dbReference>
<keyword evidence="5" id="KW-1185">Reference proteome</keyword>
<dbReference type="PANTHER" id="PTHR42760:SF133">
    <property type="entry name" value="3-OXOACYL-[ACYL-CARRIER-PROTEIN] REDUCTASE"/>
    <property type="match status" value="1"/>
</dbReference>
<organism evidence="4 5">
    <name type="scientific">Kitasatospora arboriphila</name>
    <dbReference type="NCBI Taxonomy" id="258052"/>
    <lineage>
        <taxon>Bacteria</taxon>
        <taxon>Bacillati</taxon>
        <taxon>Actinomycetota</taxon>
        <taxon>Actinomycetes</taxon>
        <taxon>Kitasatosporales</taxon>
        <taxon>Streptomycetaceae</taxon>
        <taxon>Kitasatospora</taxon>
    </lineage>
</organism>
<accession>A0ABP4E0A5</accession>
<dbReference type="InterPro" id="IPR002347">
    <property type="entry name" value="SDR_fam"/>
</dbReference>
<dbReference type="Gene3D" id="3.40.50.720">
    <property type="entry name" value="NAD(P)-binding Rossmann-like Domain"/>
    <property type="match status" value="1"/>
</dbReference>
<sequence>MSALPERSDGPAVPKVAVVSGGSRGLGRTLVERLLADGWRVATFSRSANAFTTAMTEEYPGSFHWERADLGEPDAMRVFVRTVGRLFGRVDLLVNNAGVLHQELLLTTPPKQIDSLVTNNLTSPILLTQACARLMTRHGGGNIINISSINAIRGFRGVSVYAAAKAGLDGFSRSLARELGTFNIRVNSIVPGFFDSDMTADVTERNREKIQHRTPLGRLGTAEEIADAILFLTSARAHFVTGQSLVIDGGITC</sequence>
<evidence type="ECO:0000313" key="5">
    <source>
        <dbReference type="Proteomes" id="UP001499987"/>
    </source>
</evidence>
<dbReference type="Pfam" id="PF13561">
    <property type="entry name" value="adh_short_C2"/>
    <property type="match status" value="1"/>
</dbReference>
<dbReference type="RefSeq" id="WP_344623742.1">
    <property type="nucleotide sequence ID" value="NZ_BAAALD010000020.1"/>
</dbReference>
<comment type="similarity">
    <text evidence="1">Belongs to the short-chain dehydrogenases/reductases (SDR) family.</text>
</comment>
<proteinExistence type="inferred from homology"/>
<dbReference type="PANTHER" id="PTHR42760">
    <property type="entry name" value="SHORT-CHAIN DEHYDROGENASES/REDUCTASES FAMILY MEMBER"/>
    <property type="match status" value="1"/>
</dbReference>
<protein>
    <submittedName>
        <fullName evidence="4">3-oxoacyl-[acyl-carrier-protein] reductase</fullName>
    </submittedName>
</protein>
<dbReference type="InterPro" id="IPR036291">
    <property type="entry name" value="NAD(P)-bd_dom_sf"/>
</dbReference>
<evidence type="ECO:0000256" key="1">
    <source>
        <dbReference type="ARBA" id="ARBA00006484"/>
    </source>
</evidence>
<comment type="caution">
    <text evidence="4">The sequence shown here is derived from an EMBL/GenBank/DDBJ whole genome shotgun (WGS) entry which is preliminary data.</text>
</comment>
<dbReference type="PRINTS" id="PR00081">
    <property type="entry name" value="GDHRDH"/>
</dbReference>
<evidence type="ECO:0000259" key="3">
    <source>
        <dbReference type="SMART" id="SM00822"/>
    </source>
</evidence>
<evidence type="ECO:0000256" key="2">
    <source>
        <dbReference type="ARBA" id="ARBA00023002"/>
    </source>
</evidence>
<evidence type="ECO:0000313" key="4">
    <source>
        <dbReference type="EMBL" id="GAA1082063.1"/>
    </source>
</evidence>
<reference evidence="5" key="1">
    <citation type="journal article" date="2019" name="Int. J. Syst. Evol. Microbiol.">
        <title>The Global Catalogue of Microorganisms (GCM) 10K type strain sequencing project: providing services to taxonomists for standard genome sequencing and annotation.</title>
        <authorList>
            <consortium name="The Broad Institute Genomics Platform"/>
            <consortium name="The Broad Institute Genome Sequencing Center for Infectious Disease"/>
            <person name="Wu L."/>
            <person name="Ma J."/>
        </authorList>
    </citation>
    <scope>NUCLEOTIDE SEQUENCE [LARGE SCALE GENOMIC DNA]</scope>
    <source>
        <strain evidence="5">JCM 13002</strain>
    </source>
</reference>
<dbReference type="Proteomes" id="UP001499987">
    <property type="component" value="Unassembled WGS sequence"/>
</dbReference>
<keyword evidence="2" id="KW-0560">Oxidoreductase</keyword>
<gene>
    <name evidence="4" type="primary">fabG_4</name>
    <name evidence="4" type="ORF">GCM10009663_26210</name>
</gene>
<feature type="domain" description="Ketoreductase" evidence="3">
    <location>
        <begin position="15"/>
        <end position="192"/>
    </location>
</feature>
<name>A0ABP4E0A5_9ACTN</name>
<dbReference type="InterPro" id="IPR057326">
    <property type="entry name" value="KR_dom"/>
</dbReference>
<dbReference type="EMBL" id="BAAALD010000020">
    <property type="protein sequence ID" value="GAA1082063.1"/>
    <property type="molecule type" value="Genomic_DNA"/>
</dbReference>
<dbReference type="PROSITE" id="PS00061">
    <property type="entry name" value="ADH_SHORT"/>
    <property type="match status" value="1"/>
</dbReference>
<dbReference type="SMART" id="SM00822">
    <property type="entry name" value="PKS_KR"/>
    <property type="match status" value="1"/>
</dbReference>
<dbReference type="PRINTS" id="PR00080">
    <property type="entry name" value="SDRFAMILY"/>
</dbReference>
<dbReference type="InterPro" id="IPR020904">
    <property type="entry name" value="Sc_DH/Rdtase_CS"/>
</dbReference>